<evidence type="ECO:0000256" key="1">
    <source>
        <dbReference type="ARBA" id="ARBA00022741"/>
    </source>
</evidence>
<feature type="compositionally biased region" description="Basic residues" evidence="3">
    <location>
        <begin position="49"/>
        <end position="59"/>
    </location>
</feature>
<evidence type="ECO:0000313" key="4">
    <source>
        <dbReference type="EMBL" id="RHW25266.1"/>
    </source>
</evidence>
<reference evidence="4 5" key="1">
    <citation type="submission" date="2018-09" db="EMBL/GenBank/DDBJ databases">
        <title>Genome sequencing of Nocardioides immobilis CCTCC AB 2017083 for comparison to Nocardioides silvaticus.</title>
        <authorList>
            <person name="Li C."/>
            <person name="Wang G."/>
        </authorList>
    </citation>
    <scope>NUCLEOTIDE SEQUENCE [LARGE SCALE GENOMIC DNA]</scope>
    <source>
        <strain evidence="4 5">CCTCC AB 2017083</strain>
    </source>
</reference>
<proteinExistence type="predicted"/>
<organism evidence="4 5">
    <name type="scientific">Nocardioides immobilis</name>
    <dbReference type="NCBI Taxonomy" id="2049295"/>
    <lineage>
        <taxon>Bacteria</taxon>
        <taxon>Bacillati</taxon>
        <taxon>Actinomycetota</taxon>
        <taxon>Actinomycetes</taxon>
        <taxon>Propionibacteriales</taxon>
        <taxon>Nocardioidaceae</taxon>
        <taxon>Nocardioides</taxon>
    </lineage>
</organism>
<keyword evidence="2" id="KW-0067">ATP-binding</keyword>
<evidence type="ECO:0000313" key="5">
    <source>
        <dbReference type="Proteomes" id="UP000283644"/>
    </source>
</evidence>
<keyword evidence="5" id="KW-1185">Reference proteome</keyword>
<dbReference type="AlphaFoldDB" id="A0A417XXZ4"/>
<dbReference type="GO" id="GO:0016020">
    <property type="term" value="C:membrane"/>
    <property type="evidence" value="ECO:0007669"/>
    <property type="project" value="TreeGrafter"/>
</dbReference>
<dbReference type="PANTHER" id="PTHR43272:SF33">
    <property type="entry name" value="AMP-BINDING DOMAIN-CONTAINING PROTEIN-RELATED"/>
    <property type="match status" value="1"/>
</dbReference>
<gene>
    <name evidence="4" type="ORF">D0Z08_20105</name>
</gene>
<dbReference type="Gene3D" id="2.30.38.10">
    <property type="entry name" value="Luciferase, Domain 3"/>
    <property type="match status" value="1"/>
</dbReference>
<protein>
    <submittedName>
        <fullName evidence="4">Uncharacterized protein</fullName>
    </submittedName>
</protein>
<evidence type="ECO:0000256" key="2">
    <source>
        <dbReference type="ARBA" id="ARBA00022840"/>
    </source>
</evidence>
<sequence>MRARGLAASISPEPPLQPIPALSRATSSTLPACVRPSRTPSNAAATRSRCAHRARRRRSAQLVGVRRAGAPAGERPGVRGGQAWRHGRHRYRGQPEKTAETIDAEGWLHTGDVATTDDDGYVTAAALARDPGVQAQVAEAVEAANARLSRVEQIKKHRILETDWLPGGDELTPTMKLKRRPIGDKYADLIEGLYADA</sequence>
<dbReference type="GO" id="GO:0004467">
    <property type="term" value="F:long-chain fatty acid-CoA ligase activity"/>
    <property type="evidence" value="ECO:0007669"/>
    <property type="project" value="TreeGrafter"/>
</dbReference>
<name>A0A417XXZ4_9ACTN</name>
<feature type="region of interest" description="Disordered" evidence="3">
    <location>
        <begin position="1"/>
        <end position="98"/>
    </location>
</feature>
<comment type="caution">
    <text evidence="4">The sequence shown here is derived from an EMBL/GenBank/DDBJ whole genome shotgun (WGS) entry which is preliminary data.</text>
</comment>
<evidence type="ECO:0000256" key="3">
    <source>
        <dbReference type="SAM" id="MobiDB-lite"/>
    </source>
</evidence>
<accession>A0A417XXZ4</accession>
<dbReference type="EMBL" id="QXGH01000025">
    <property type="protein sequence ID" value="RHW25266.1"/>
    <property type="molecule type" value="Genomic_DNA"/>
</dbReference>
<dbReference type="PANTHER" id="PTHR43272">
    <property type="entry name" value="LONG-CHAIN-FATTY-ACID--COA LIGASE"/>
    <property type="match status" value="1"/>
</dbReference>
<keyword evidence="1" id="KW-0547">Nucleotide-binding</keyword>
<dbReference type="Proteomes" id="UP000283644">
    <property type="component" value="Unassembled WGS sequence"/>
</dbReference>
<dbReference type="OrthoDB" id="9803968at2"/>
<dbReference type="GO" id="GO:0005524">
    <property type="term" value="F:ATP binding"/>
    <property type="evidence" value="ECO:0007669"/>
    <property type="project" value="UniProtKB-KW"/>
</dbReference>
<dbReference type="SUPFAM" id="SSF56801">
    <property type="entry name" value="Acetyl-CoA synthetase-like"/>
    <property type="match status" value="1"/>
</dbReference>